<accession>A0A9W6XFP0</accession>
<feature type="compositionally biased region" description="Polar residues" evidence="2">
    <location>
        <begin position="80"/>
        <end position="91"/>
    </location>
</feature>
<protein>
    <submittedName>
        <fullName evidence="3">Unnamed protein product</fullName>
    </submittedName>
</protein>
<gene>
    <name evidence="3" type="ORF">Plil01_001579200</name>
</gene>
<dbReference type="OrthoDB" id="146485at2759"/>
<reference evidence="3" key="1">
    <citation type="submission" date="2023-04" db="EMBL/GenBank/DDBJ databases">
        <title>Phytophthora lilii NBRC 32176.</title>
        <authorList>
            <person name="Ichikawa N."/>
            <person name="Sato H."/>
            <person name="Tonouchi N."/>
        </authorList>
    </citation>
    <scope>NUCLEOTIDE SEQUENCE</scope>
    <source>
        <strain evidence="3">NBRC 32176</strain>
    </source>
</reference>
<name>A0A9W6XFP0_9STRA</name>
<comment type="caution">
    <text evidence="3">The sequence shown here is derived from an EMBL/GenBank/DDBJ whole genome shotgun (WGS) entry which is preliminary data.</text>
</comment>
<dbReference type="AlphaFoldDB" id="A0A9W6XFP0"/>
<evidence type="ECO:0000313" key="4">
    <source>
        <dbReference type="Proteomes" id="UP001165083"/>
    </source>
</evidence>
<dbReference type="EMBL" id="BSXW01001545">
    <property type="protein sequence ID" value="GMF37523.1"/>
    <property type="molecule type" value="Genomic_DNA"/>
</dbReference>
<sequence length="185" mass="20665">MFPNFTSLAQREQKRQELLERTQRRVRQAKAKREMYQGASWATDIANAITTVPSKTTATTQTDSTSESSESLKKTLIDEYSQTNPEVSTPTMVDAEATAKPDTNHAGTQARPSLVDVKVGEDEKPADENLFSDENSDEIDEQKRSKQAVADIYEVYPILAELGIHPLASNGRQLTNSKHRLVRDI</sequence>
<feature type="compositionally biased region" description="Acidic residues" evidence="2">
    <location>
        <begin position="130"/>
        <end position="140"/>
    </location>
</feature>
<evidence type="ECO:0000256" key="1">
    <source>
        <dbReference type="SAM" id="Coils"/>
    </source>
</evidence>
<keyword evidence="4" id="KW-1185">Reference proteome</keyword>
<feature type="compositionally biased region" description="Low complexity" evidence="2">
    <location>
        <begin position="54"/>
        <end position="69"/>
    </location>
</feature>
<dbReference type="Proteomes" id="UP001165083">
    <property type="component" value="Unassembled WGS sequence"/>
</dbReference>
<feature type="region of interest" description="Disordered" evidence="2">
    <location>
        <begin position="52"/>
        <end position="144"/>
    </location>
</feature>
<evidence type="ECO:0000256" key="2">
    <source>
        <dbReference type="SAM" id="MobiDB-lite"/>
    </source>
</evidence>
<proteinExistence type="predicted"/>
<feature type="coiled-coil region" evidence="1">
    <location>
        <begin position="12"/>
        <end position="39"/>
    </location>
</feature>
<keyword evidence="1" id="KW-0175">Coiled coil</keyword>
<evidence type="ECO:0000313" key="3">
    <source>
        <dbReference type="EMBL" id="GMF37523.1"/>
    </source>
</evidence>
<organism evidence="3 4">
    <name type="scientific">Phytophthora lilii</name>
    <dbReference type="NCBI Taxonomy" id="2077276"/>
    <lineage>
        <taxon>Eukaryota</taxon>
        <taxon>Sar</taxon>
        <taxon>Stramenopiles</taxon>
        <taxon>Oomycota</taxon>
        <taxon>Peronosporomycetes</taxon>
        <taxon>Peronosporales</taxon>
        <taxon>Peronosporaceae</taxon>
        <taxon>Phytophthora</taxon>
    </lineage>
</organism>
<feature type="compositionally biased region" description="Basic and acidic residues" evidence="2">
    <location>
        <begin position="118"/>
        <end position="127"/>
    </location>
</feature>